<feature type="region of interest" description="Disordered" evidence="2">
    <location>
        <begin position="424"/>
        <end position="475"/>
    </location>
</feature>
<name>M4BAX6_HYAAE</name>
<organism evidence="3 4">
    <name type="scientific">Hyaloperonospora arabidopsidis (strain Emoy2)</name>
    <name type="common">Downy mildew agent</name>
    <name type="synonym">Peronospora arabidopsidis</name>
    <dbReference type="NCBI Taxonomy" id="559515"/>
    <lineage>
        <taxon>Eukaryota</taxon>
        <taxon>Sar</taxon>
        <taxon>Stramenopiles</taxon>
        <taxon>Oomycota</taxon>
        <taxon>Peronosporomycetes</taxon>
        <taxon>Peronosporales</taxon>
        <taxon>Peronosporaceae</taxon>
        <taxon>Hyaloperonospora</taxon>
    </lineage>
</organism>
<dbReference type="AlphaFoldDB" id="M4BAX6"/>
<evidence type="ECO:0000313" key="4">
    <source>
        <dbReference type="Proteomes" id="UP000011713"/>
    </source>
</evidence>
<sequence length="651" mass="72402">MPLFSRSSGRESTKTKTHRFSLRKHHHLSHSDADSDAVSLLSSSHSAHSESKRTRRPTPLGNRTPEQTIVGSSQQQQPPTRAALASKPSHSSKLSSSARSSASTLRSTSPTLQENLLLAEENDTEIGDESESSSPPSQHSRNLSMRDSRSQQSATTWQSSSSSRGSRKSLAEYRQLQCSMSYKNRVNSDAFRGTCTTATSSSSESTSSERMSDVRMSLVDTFRTTNTSVLSSSDGLSLLNARISESSTAITATGPPPPVVSTLVSSPAARSPEVSRVSATSKMTKAGVAALQTRRAFQQMVLAMEDEDSGDEDESEHDAWHVMSHPEISSGVSGVLRLGVDEYHKFQLRLRQLEELAADQSRKQSDMERTIELEVQTRTRKVVEAMEKQISMYKHAKEFELEREVQRRVSEHVENPRWSRSMSRVSLARRSSTQNGHAGGSVGSFRDSHNIASSIKEEGTSLEKLLHPRRSRKRMEQMREREQAQKREMEQFRELIRVTEMRLTPVHGMESAMSATQLEMAKKKLDELADPLVSDSLVQSSPLELIELICVLRKNGREQDKQLEEAKSLVTAAIEAREDAETTAREAVELVLLLDARLARYAVCEEQKRVVRQTDALSAADELRQLREVQDARTDPLTWQSGTPATSPLAD</sequence>
<feature type="compositionally biased region" description="Low complexity" evidence="2">
    <location>
        <begin position="82"/>
        <end position="112"/>
    </location>
</feature>
<dbReference type="EnsemblProtists" id="HpaT803437">
    <property type="protein sequence ID" value="HpaP803437"/>
    <property type="gene ID" value="HpaG803437"/>
</dbReference>
<feature type="compositionally biased region" description="Polar residues" evidence="2">
    <location>
        <begin position="64"/>
        <end position="79"/>
    </location>
</feature>
<evidence type="ECO:0000256" key="1">
    <source>
        <dbReference type="SAM" id="Coils"/>
    </source>
</evidence>
<dbReference type="eggNOG" id="ENOG502RAIA">
    <property type="taxonomic scope" value="Eukaryota"/>
</dbReference>
<feature type="coiled-coil region" evidence="1">
    <location>
        <begin position="343"/>
        <end position="370"/>
    </location>
</feature>
<reference evidence="4" key="1">
    <citation type="journal article" date="2010" name="Science">
        <title>Signatures of adaptation to obligate biotrophy in the Hyaloperonospora arabidopsidis genome.</title>
        <authorList>
            <person name="Baxter L."/>
            <person name="Tripathy S."/>
            <person name="Ishaque N."/>
            <person name="Boot N."/>
            <person name="Cabral A."/>
            <person name="Kemen E."/>
            <person name="Thines M."/>
            <person name="Ah-Fong A."/>
            <person name="Anderson R."/>
            <person name="Badejoko W."/>
            <person name="Bittner-Eddy P."/>
            <person name="Boore J.L."/>
            <person name="Chibucos M.C."/>
            <person name="Coates M."/>
            <person name="Dehal P."/>
            <person name="Delehaunty K."/>
            <person name="Dong S."/>
            <person name="Downton P."/>
            <person name="Dumas B."/>
            <person name="Fabro G."/>
            <person name="Fronick C."/>
            <person name="Fuerstenberg S.I."/>
            <person name="Fulton L."/>
            <person name="Gaulin E."/>
            <person name="Govers F."/>
            <person name="Hughes L."/>
            <person name="Humphray S."/>
            <person name="Jiang R.H."/>
            <person name="Judelson H."/>
            <person name="Kamoun S."/>
            <person name="Kyung K."/>
            <person name="Meijer H."/>
            <person name="Minx P."/>
            <person name="Morris P."/>
            <person name="Nelson J."/>
            <person name="Phuntumart V."/>
            <person name="Qutob D."/>
            <person name="Rehmany A."/>
            <person name="Rougon-Cardoso A."/>
            <person name="Ryden P."/>
            <person name="Torto-Alalibo T."/>
            <person name="Studholme D."/>
            <person name="Wang Y."/>
            <person name="Win J."/>
            <person name="Wood J."/>
            <person name="Clifton S.W."/>
            <person name="Rogers J."/>
            <person name="Van den Ackerveken G."/>
            <person name="Jones J.D."/>
            <person name="McDowell J.M."/>
            <person name="Beynon J."/>
            <person name="Tyler B.M."/>
        </authorList>
    </citation>
    <scope>NUCLEOTIDE SEQUENCE [LARGE SCALE GENOMIC DNA]</scope>
    <source>
        <strain evidence="4">Emoy2</strain>
    </source>
</reference>
<feature type="compositionally biased region" description="Polar residues" evidence="2">
    <location>
        <begin position="424"/>
        <end position="436"/>
    </location>
</feature>
<feature type="compositionally biased region" description="Low complexity" evidence="2">
    <location>
        <begin position="36"/>
        <end position="46"/>
    </location>
</feature>
<keyword evidence="4" id="KW-1185">Reference proteome</keyword>
<evidence type="ECO:0000256" key="2">
    <source>
        <dbReference type="SAM" id="MobiDB-lite"/>
    </source>
</evidence>
<feature type="compositionally biased region" description="Low complexity" evidence="2">
    <location>
        <begin position="194"/>
        <end position="208"/>
    </location>
</feature>
<dbReference type="EMBL" id="JH598083">
    <property type="status" value="NOT_ANNOTATED_CDS"/>
    <property type="molecule type" value="Genomic_DNA"/>
</dbReference>
<dbReference type="HOGENOM" id="CLU_016640_0_0_1"/>
<accession>M4BAX6</accession>
<dbReference type="VEuPathDB" id="FungiDB:HpaG803437"/>
<protein>
    <submittedName>
        <fullName evidence="3">Uncharacterized protein</fullName>
    </submittedName>
</protein>
<feature type="compositionally biased region" description="Acidic residues" evidence="2">
    <location>
        <begin position="120"/>
        <end position="131"/>
    </location>
</feature>
<keyword evidence="1" id="KW-0175">Coiled coil</keyword>
<feature type="compositionally biased region" description="Basic and acidic residues" evidence="2">
    <location>
        <begin position="455"/>
        <end position="466"/>
    </location>
</feature>
<feature type="compositionally biased region" description="Basic residues" evidence="2">
    <location>
        <begin position="15"/>
        <end position="28"/>
    </location>
</feature>
<dbReference type="InParanoid" id="M4BAX6"/>
<feature type="compositionally biased region" description="Low complexity" evidence="2">
    <location>
        <begin position="150"/>
        <end position="164"/>
    </location>
</feature>
<feature type="region of interest" description="Disordered" evidence="2">
    <location>
        <begin position="1"/>
        <end position="169"/>
    </location>
</feature>
<dbReference type="OMA" id="MRVTQTQ"/>
<evidence type="ECO:0000313" key="3">
    <source>
        <dbReference type="EnsemblProtists" id="HpaP803437"/>
    </source>
</evidence>
<feature type="region of interest" description="Disordered" evidence="2">
    <location>
        <begin position="193"/>
        <end position="212"/>
    </location>
</feature>
<dbReference type="Proteomes" id="UP000011713">
    <property type="component" value="Unassembled WGS sequence"/>
</dbReference>
<proteinExistence type="predicted"/>
<reference evidence="3" key="2">
    <citation type="submission" date="2015-06" db="UniProtKB">
        <authorList>
            <consortium name="EnsemblProtists"/>
        </authorList>
    </citation>
    <scope>IDENTIFICATION</scope>
    <source>
        <strain evidence="3">Emoy2</strain>
    </source>
</reference>